<keyword evidence="3" id="KW-1185">Reference proteome</keyword>
<feature type="coiled-coil region" evidence="1">
    <location>
        <begin position="37"/>
        <end position="117"/>
    </location>
</feature>
<dbReference type="Gene3D" id="3.30.70.1820">
    <property type="entry name" value="L1 transposable element, RRM domain"/>
    <property type="match status" value="1"/>
</dbReference>
<dbReference type="AlphaFoldDB" id="A0AAR2KUE7"/>
<dbReference type="SUPFAM" id="SSF58100">
    <property type="entry name" value="Bacterial hemolysins"/>
    <property type="match status" value="1"/>
</dbReference>
<reference evidence="2" key="3">
    <citation type="submission" date="2025-09" db="UniProtKB">
        <authorList>
            <consortium name="Ensembl"/>
        </authorList>
    </citation>
    <scope>IDENTIFICATION</scope>
</reference>
<dbReference type="Ensembl" id="ENSPNAT00000075108.1">
    <property type="protein sequence ID" value="ENSPNAP00000067958.1"/>
    <property type="gene ID" value="ENSPNAG00000037582.1"/>
</dbReference>
<evidence type="ECO:0000313" key="3">
    <source>
        <dbReference type="Proteomes" id="UP001501920"/>
    </source>
</evidence>
<organism evidence="2 3">
    <name type="scientific">Pygocentrus nattereri</name>
    <name type="common">Red-bellied piranha</name>
    <dbReference type="NCBI Taxonomy" id="42514"/>
    <lineage>
        <taxon>Eukaryota</taxon>
        <taxon>Metazoa</taxon>
        <taxon>Chordata</taxon>
        <taxon>Craniata</taxon>
        <taxon>Vertebrata</taxon>
        <taxon>Euteleostomi</taxon>
        <taxon>Actinopterygii</taxon>
        <taxon>Neopterygii</taxon>
        <taxon>Teleostei</taxon>
        <taxon>Ostariophysi</taxon>
        <taxon>Characiformes</taxon>
        <taxon>Characoidei</taxon>
        <taxon>Pygocentrus</taxon>
    </lineage>
</organism>
<reference evidence="2" key="2">
    <citation type="submission" date="2025-08" db="UniProtKB">
        <authorList>
            <consortium name="Ensembl"/>
        </authorList>
    </citation>
    <scope>IDENTIFICATION</scope>
</reference>
<dbReference type="GeneTree" id="ENSGT00970000194218"/>
<sequence>NMKSMKRKNITNAPSPPRVSVAALRADFASIFKDEIRVVFESEISAIKQEMQDAKTEISNFKTDIRKDVEAMENTMEQMERGLSGCSDDVVALQRTVQQLSNQVAALEDKCEDLEGRSRRNNIRIIGVPEGVGSCSVSAVSALLKDAFQLEKAPLLDRAHRTLQPPPKQGATPRAIVARLHYFHDCSNILRLARERKRVAVNDLTISVYPDYTAKVARARAAFNDIRQQLRGIEGLRFGILHPARLRITYKGVEKNFTSPVDAQKYIAQDIIK</sequence>
<evidence type="ECO:0000256" key="1">
    <source>
        <dbReference type="SAM" id="Coils"/>
    </source>
</evidence>
<evidence type="ECO:0000313" key="2">
    <source>
        <dbReference type="Ensembl" id="ENSPNAP00000067958.1"/>
    </source>
</evidence>
<keyword evidence="1" id="KW-0175">Coiled coil</keyword>
<dbReference type="Gene3D" id="1.10.287.1490">
    <property type="match status" value="1"/>
</dbReference>
<reference evidence="2 3" key="1">
    <citation type="submission" date="2020-10" db="EMBL/GenBank/DDBJ databases">
        <title>Pygocentrus nattereri (red-bellied piranha) genome, fPygNat1, primary haplotype.</title>
        <authorList>
            <person name="Myers G."/>
            <person name="Meyer A."/>
            <person name="Karagic N."/>
            <person name="Pippel M."/>
            <person name="Winkler S."/>
            <person name="Tracey A."/>
            <person name="Wood J."/>
            <person name="Formenti G."/>
            <person name="Howe K."/>
            <person name="Fedrigo O."/>
            <person name="Jarvis E.D."/>
        </authorList>
    </citation>
    <scope>NUCLEOTIDE SEQUENCE [LARGE SCALE GENOMIC DNA]</scope>
</reference>
<dbReference type="InterPro" id="IPR004244">
    <property type="entry name" value="Transposase_22"/>
</dbReference>
<proteinExistence type="predicted"/>
<dbReference type="PANTHER" id="PTHR11505">
    <property type="entry name" value="L1 TRANSPOSABLE ELEMENT-RELATED"/>
    <property type="match status" value="1"/>
</dbReference>
<name>A0AAR2KUE7_PYGNA</name>
<evidence type="ECO:0008006" key="4">
    <source>
        <dbReference type="Google" id="ProtNLM"/>
    </source>
</evidence>
<protein>
    <recommendedName>
        <fullName evidence="4">L1 transposable element RRM domain-containing protein</fullName>
    </recommendedName>
</protein>
<accession>A0AAR2KUE7</accession>
<dbReference type="Proteomes" id="UP001501920">
    <property type="component" value="Chromosome 9"/>
</dbReference>